<protein>
    <submittedName>
        <fullName evidence="1">Uncharacterized protein</fullName>
    </submittedName>
</protein>
<reference evidence="2" key="1">
    <citation type="journal article" date="2023" name="G3 (Bethesda)">
        <title>Genome assembly and association tests identify interacting loci associated with vigor, precocity, and sex in interspecific pistachio rootstocks.</title>
        <authorList>
            <person name="Palmer W."/>
            <person name="Jacygrad E."/>
            <person name="Sagayaradj S."/>
            <person name="Cavanaugh K."/>
            <person name="Han R."/>
            <person name="Bertier L."/>
            <person name="Beede B."/>
            <person name="Kafkas S."/>
            <person name="Golino D."/>
            <person name="Preece J."/>
            <person name="Michelmore R."/>
        </authorList>
    </citation>
    <scope>NUCLEOTIDE SEQUENCE [LARGE SCALE GENOMIC DNA]</scope>
</reference>
<dbReference type="EMBL" id="CM047900">
    <property type="protein sequence ID" value="KAJ0099504.1"/>
    <property type="molecule type" value="Genomic_DNA"/>
</dbReference>
<evidence type="ECO:0000313" key="2">
    <source>
        <dbReference type="Proteomes" id="UP001164250"/>
    </source>
</evidence>
<comment type="caution">
    <text evidence="1">The sequence shown here is derived from an EMBL/GenBank/DDBJ whole genome shotgun (WGS) entry which is preliminary data.</text>
</comment>
<proteinExistence type="predicted"/>
<gene>
    <name evidence="1" type="ORF">Patl1_22058</name>
</gene>
<accession>A0ACC1BKP3</accession>
<dbReference type="Proteomes" id="UP001164250">
    <property type="component" value="Chromosome 4"/>
</dbReference>
<keyword evidence="2" id="KW-1185">Reference proteome</keyword>
<evidence type="ECO:0000313" key="1">
    <source>
        <dbReference type="EMBL" id="KAJ0099504.1"/>
    </source>
</evidence>
<sequence length="387" mass="44277">MGACGSRLFKEKKNLKRKKTTKRHVSSRKFDKTLTLQGSLDPGWFDSRSILESELDEEFHSVHDDFVSVNGGILSPKTPKSKRKGLAKLSSFSKLSFKFRDGHGNPPLVSPKGLTKRPLAGSSTKICPIDKNLPDSWSPIAPSSFKVRGQNYFRDKKKEFAPNYAAFCPFGADVFLSPRKIDHIARFVELPIMNSREEIPSILVVNVQVPLYPATVFQSENDGEGMSLVFYFKLSESYSKELPLHFQENFNRIINDEVERVKSFPLDTIAPFRERLKLLGRVTNIEDLHLSATEKKLMNAYNEKPVLSRPQHDFYLGGNYFEIDIDMHRFSYIARKGFEAFRDRFKLCTLDIALTIQETKAENLPENILCCIRLNKIDHANHRQLGL</sequence>
<name>A0ACC1BKP3_9ROSI</name>
<organism evidence="1 2">
    <name type="scientific">Pistacia atlantica</name>
    <dbReference type="NCBI Taxonomy" id="434234"/>
    <lineage>
        <taxon>Eukaryota</taxon>
        <taxon>Viridiplantae</taxon>
        <taxon>Streptophyta</taxon>
        <taxon>Embryophyta</taxon>
        <taxon>Tracheophyta</taxon>
        <taxon>Spermatophyta</taxon>
        <taxon>Magnoliopsida</taxon>
        <taxon>eudicotyledons</taxon>
        <taxon>Gunneridae</taxon>
        <taxon>Pentapetalae</taxon>
        <taxon>rosids</taxon>
        <taxon>malvids</taxon>
        <taxon>Sapindales</taxon>
        <taxon>Anacardiaceae</taxon>
        <taxon>Pistacia</taxon>
    </lineage>
</organism>